<dbReference type="GO" id="GO:0051287">
    <property type="term" value="F:NAD binding"/>
    <property type="evidence" value="ECO:0007669"/>
    <property type="project" value="InterPro"/>
</dbReference>
<comment type="subcellular location">
    <subcellularLocation>
        <location evidence="5">Plastid</location>
        <location evidence="5">Chloroplast thylakoid membrane</location>
        <topology evidence="5">Peripheral membrane protein</topology>
        <orientation evidence="5">Stromal side</orientation>
    </subcellularLocation>
</comment>
<keyword evidence="4 5" id="KW-0520">NAD</keyword>
<dbReference type="GO" id="GO:0048038">
    <property type="term" value="F:quinone binding"/>
    <property type="evidence" value="ECO:0007669"/>
    <property type="project" value="UniProtKB-KW"/>
</dbReference>
<dbReference type="Pfam" id="PF00346">
    <property type="entry name" value="Complex1_49kDa"/>
    <property type="match status" value="1"/>
</dbReference>
<gene>
    <name evidence="5 8" type="primary">ndhH</name>
</gene>
<dbReference type="NCBIfam" id="NF005649">
    <property type="entry name" value="PRK07415.1"/>
    <property type="match status" value="1"/>
</dbReference>
<keyword evidence="5" id="KW-0472">Membrane</keyword>
<organism evidence="8">
    <name type="scientific">Cheilanthes micropteris</name>
    <dbReference type="NCBI Taxonomy" id="451084"/>
    <lineage>
        <taxon>Eukaryota</taxon>
        <taxon>Viridiplantae</taxon>
        <taxon>Streptophyta</taxon>
        <taxon>Embryophyta</taxon>
        <taxon>Tracheophyta</taxon>
        <taxon>Polypodiopsida</taxon>
        <taxon>Polypodiidae</taxon>
        <taxon>Polypodiales</taxon>
        <taxon>Pteridineae</taxon>
        <taxon>Pteridaceae</taxon>
        <taxon>Cheilanthoideae</taxon>
        <taxon>Cheilanthes</taxon>
    </lineage>
</organism>
<dbReference type="InterPro" id="IPR022885">
    <property type="entry name" value="NDH1_su_D/H"/>
</dbReference>
<geneLocation type="chloroplast" evidence="8"/>
<dbReference type="PANTHER" id="PTHR11993:SF10">
    <property type="entry name" value="NADH DEHYDROGENASE [UBIQUINONE] IRON-SULFUR PROTEIN 2, MITOCHONDRIAL"/>
    <property type="match status" value="1"/>
</dbReference>
<dbReference type="GeneID" id="38664562"/>
<dbReference type="GO" id="GO:0009535">
    <property type="term" value="C:chloroplast thylakoid membrane"/>
    <property type="evidence" value="ECO:0007669"/>
    <property type="project" value="UniProtKB-SubCell"/>
</dbReference>
<evidence type="ECO:0000256" key="2">
    <source>
        <dbReference type="ARBA" id="ARBA00022448"/>
    </source>
</evidence>
<evidence type="ECO:0000256" key="3">
    <source>
        <dbReference type="ARBA" id="ARBA00022967"/>
    </source>
</evidence>
<sequence>MKKLPHLRANGVLLHLLERKQFTSIRIKNVDPIVVSMGPHHPSMHGVLRLVAVSQGENVVDCELILGYLHRGMEKIAENRTTVQYLPYVTRWDYLATMFTEAVTVNAPEKLANIQIPERASYIRVIMLELSRIASHLLWLGPFLADIGAQTPFFYIFREREMIYDLFESATGMRMMHNYFRIGGVAADLPYGWVDKCLDFCQYCLPKIHEYERLITKNPIFLKRVQGVGFISRQEAINWGLSGPSLRASGVQWDLRKIDHYECYDKLDWQIQWQGEGDSLARYLVRIDEMKESINIIKQALKLLPGGPYENLEGRRLVQQRDEIDWSGFNYQFVGKKSSPTLKLPKQEHYVRIEAPKGELGIFLIGDDSVFPWRLKIRPPGFTNLQILPQLIEGMKLADIMTILGSIDIIMGEVDR</sequence>
<keyword evidence="5" id="KW-0793">Thylakoid</keyword>
<dbReference type="AlphaFoldDB" id="A0A3G5CRP4"/>
<dbReference type="EC" id="7.1.1.-" evidence="5"/>
<evidence type="ECO:0000256" key="4">
    <source>
        <dbReference type="ARBA" id="ARBA00023027"/>
    </source>
</evidence>
<dbReference type="PROSITE" id="PS00535">
    <property type="entry name" value="COMPLEX1_49K"/>
    <property type="match status" value="1"/>
</dbReference>
<evidence type="ECO:0000259" key="7">
    <source>
        <dbReference type="Pfam" id="PF00346"/>
    </source>
</evidence>
<dbReference type="InterPro" id="IPR029014">
    <property type="entry name" value="NiFe-Hase_large"/>
</dbReference>
<accession>A0A3G5CRP4</accession>
<reference evidence="8" key="1">
    <citation type="journal article" date="2018" name="Genome Biol. Evol.">
        <title>Mobile Elements Shape Plastome Evolution in Ferns.</title>
        <authorList>
            <person name="Robison T.A."/>
            <person name="Grusz A.L."/>
            <person name="Wolf P.G."/>
            <person name="Mower J.P."/>
            <person name="Fauskee B.D."/>
            <person name="Sosa K."/>
            <person name="Schuettpelz E.L."/>
        </authorList>
    </citation>
    <scope>NUCLEOTIDE SEQUENCE</scope>
</reference>
<keyword evidence="8" id="KW-0934">Plastid</keyword>
<dbReference type="HAMAP" id="MF_01358">
    <property type="entry name" value="NDH1_NuoD"/>
    <property type="match status" value="1"/>
</dbReference>
<dbReference type="PANTHER" id="PTHR11993">
    <property type="entry name" value="NADH-UBIQUINONE OXIDOREDUCTASE 49 KDA SUBUNIT"/>
    <property type="match status" value="1"/>
</dbReference>
<comment type="subunit">
    <text evidence="5">NDH is composed of at least 16 different subunits, 5 of which are encoded in the nucleus.</text>
</comment>
<keyword evidence="3 5" id="KW-1278">Translocase</keyword>
<comment type="catalytic activity">
    <reaction evidence="5">
        <text>a plastoquinone + NADPH + (n+1) H(+)(in) = a plastoquinol + NADP(+) + n H(+)(out)</text>
        <dbReference type="Rhea" id="RHEA:42612"/>
        <dbReference type="Rhea" id="RHEA-COMP:9561"/>
        <dbReference type="Rhea" id="RHEA-COMP:9562"/>
        <dbReference type="ChEBI" id="CHEBI:15378"/>
        <dbReference type="ChEBI" id="CHEBI:17757"/>
        <dbReference type="ChEBI" id="CHEBI:57783"/>
        <dbReference type="ChEBI" id="CHEBI:58349"/>
        <dbReference type="ChEBI" id="CHEBI:62192"/>
    </reaction>
</comment>
<dbReference type="NCBIfam" id="NF004739">
    <property type="entry name" value="PRK06075.1"/>
    <property type="match status" value="1"/>
</dbReference>
<feature type="domain" description="NADH-quinone oxidoreductase subunit D" evidence="7">
    <location>
        <begin position="146"/>
        <end position="416"/>
    </location>
</feature>
<dbReference type="EMBL" id="MH173078">
    <property type="protein sequence ID" value="AYW15516.1"/>
    <property type="molecule type" value="Genomic_DNA"/>
</dbReference>
<keyword evidence="8" id="KW-0150">Chloroplast</keyword>
<dbReference type="Gene3D" id="1.10.645.10">
    <property type="entry name" value="Cytochrome-c3 Hydrogenase, chain B"/>
    <property type="match status" value="1"/>
</dbReference>
<comment type="catalytic activity">
    <reaction evidence="5">
        <text>a plastoquinone + NADH + (n+1) H(+)(in) = a plastoquinol + NAD(+) + n H(+)(out)</text>
        <dbReference type="Rhea" id="RHEA:42608"/>
        <dbReference type="Rhea" id="RHEA-COMP:9561"/>
        <dbReference type="Rhea" id="RHEA-COMP:9562"/>
        <dbReference type="ChEBI" id="CHEBI:15378"/>
        <dbReference type="ChEBI" id="CHEBI:17757"/>
        <dbReference type="ChEBI" id="CHEBI:57540"/>
        <dbReference type="ChEBI" id="CHEBI:57945"/>
        <dbReference type="ChEBI" id="CHEBI:62192"/>
    </reaction>
</comment>
<evidence type="ECO:0000256" key="6">
    <source>
        <dbReference type="RuleBase" id="RU003685"/>
    </source>
</evidence>
<comment type="function">
    <text evidence="5">NDH shuttles electrons from NAD(P)H:plastoquinone, via FMN and iron-sulfur (Fe-S) centers, to quinones in the photosynthetic chain and possibly in a chloroplast respiratory chain. The immediate electron acceptor for the enzyme in this species is believed to be plastoquinone. Couples the redox reaction to proton translocation, and thus conserves the redox energy in a proton gradient.</text>
</comment>
<evidence type="ECO:0000313" key="8">
    <source>
        <dbReference type="EMBL" id="AYW15516.1"/>
    </source>
</evidence>
<proteinExistence type="inferred from homology"/>
<keyword evidence="2 5" id="KW-0813">Transport</keyword>
<keyword evidence="5" id="KW-0521">NADP</keyword>
<dbReference type="RefSeq" id="YP_009547520.1">
    <property type="nucleotide sequence ID" value="NC_040174.1"/>
</dbReference>
<dbReference type="SUPFAM" id="SSF56762">
    <property type="entry name" value="HydB/Nqo4-like"/>
    <property type="match status" value="1"/>
</dbReference>
<comment type="similarity">
    <text evidence="1 5 6">Belongs to the complex I 49 kDa subunit family.</text>
</comment>
<protein>
    <recommendedName>
        <fullName evidence="5">NAD(P)H-quinone oxidoreductase subunit H, chloroplastic</fullName>
        <ecNumber evidence="5">7.1.1.-</ecNumber>
    </recommendedName>
    <alternativeName>
        <fullName evidence="5">NAD(P)H dehydrogenase, subunit H</fullName>
    </alternativeName>
    <alternativeName>
        <fullName evidence="5">NADH-plastoquinone oxidoreductase 49 kDa subunit</fullName>
    </alternativeName>
    <alternativeName>
        <fullName evidence="5">NADH-plastoquinone oxidoreductase subunit H</fullName>
    </alternativeName>
</protein>
<name>A0A3G5CRP4_9MONI</name>
<keyword evidence="5" id="KW-0618">Plastoquinone</keyword>
<dbReference type="InterPro" id="IPR014029">
    <property type="entry name" value="NADH_UbQ_OxRdtase_49kDa_CS"/>
</dbReference>
<evidence type="ECO:0000256" key="1">
    <source>
        <dbReference type="ARBA" id="ARBA00005769"/>
    </source>
</evidence>
<keyword evidence="5" id="KW-0874">Quinone</keyword>
<evidence type="ECO:0000256" key="5">
    <source>
        <dbReference type="HAMAP-Rule" id="MF_01358"/>
    </source>
</evidence>
<dbReference type="GO" id="GO:0016655">
    <property type="term" value="F:oxidoreductase activity, acting on NAD(P)H, quinone or similar compound as acceptor"/>
    <property type="evidence" value="ECO:0007669"/>
    <property type="project" value="UniProtKB-UniRule"/>
</dbReference>
<dbReference type="GO" id="GO:0019684">
    <property type="term" value="P:photosynthesis, light reaction"/>
    <property type="evidence" value="ECO:0007669"/>
    <property type="project" value="UniProtKB-UniRule"/>
</dbReference>
<dbReference type="InterPro" id="IPR001135">
    <property type="entry name" value="NADH_Q_OxRdtase_suD"/>
</dbReference>